<dbReference type="InterPro" id="IPR008875">
    <property type="entry name" value="TraX"/>
</dbReference>
<name>A0A2J8AZU4_9FIRM</name>
<dbReference type="Pfam" id="PF05857">
    <property type="entry name" value="TraX"/>
    <property type="match status" value="1"/>
</dbReference>
<keyword evidence="1" id="KW-0472">Membrane</keyword>
<protein>
    <recommendedName>
        <fullName evidence="4">Protein TraX</fullName>
    </recommendedName>
</protein>
<dbReference type="Proteomes" id="UP000236394">
    <property type="component" value="Unassembled WGS sequence"/>
</dbReference>
<reference evidence="3" key="1">
    <citation type="submission" date="2017-04" db="EMBL/GenBank/DDBJ databases">
        <authorList>
            <person name="Bumgarner R.E."/>
            <person name="Fredricks D.N."/>
            <person name="Srinivasan S."/>
        </authorList>
    </citation>
    <scope>NUCLEOTIDE SEQUENCE [LARGE SCALE GENOMIC DNA]</scope>
    <source>
        <strain evidence="3">KA00405</strain>
    </source>
</reference>
<keyword evidence="1" id="KW-1133">Transmembrane helix</keyword>
<evidence type="ECO:0008006" key="4">
    <source>
        <dbReference type="Google" id="ProtNLM"/>
    </source>
</evidence>
<proteinExistence type="predicted"/>
<dbReference type="RefSeq" id="WP_012992954.1">
    <property type="nucleotide sequence ID" value="NZ_NBZD01000004.1"/>
</dbReference>
<dbReference type="AlphaFoldDB" id="A0A2J8AZU4"/>
<dbReference type="EMBL" id="NBZD01000004">
    <property type="protein sequence ID" value="PNH18043.1"/>
    <property type="molecule type" value="Genomic_DNA"/>
</dbReference>
<feature type="transmembrane region" description="Helical" evidence="1">
    <location>
        <begin position="114"/>
        <end position="132"/>
    </location>
</feature>
<feature type="transmembrane region" description="Helical" evidence="1">
    <location>
        <begin position="138"/>
        <end position="155"/>
    </location>
</feature>
<keyword evidence="1" id="KW-0812">Transmembrane</keyword>
<comment type="caution">
    <text evidence="2">The sequence shown here is derived from an EMBL/GenBank/DDBJ whole genome shotgun (WGS) entry which is preliminary data.</text>
</comment>
<gene>
    <name evidence="2" type="ORF">B7R76_06830</name>
</gene>
<evidence type="ECO:0000313" key="3">
    <source>
        <dbReference type="Proteomes" id="UP000236394"/>
    </source>
</evidence>
<accession>A0A2J8AZU4</accession>
<feature type="transmembrane region" description="Helical" evidence="1">
    <location>
        <begin position="225"/>
        <end position="242"/>
    </location>
</feature>
<feature type="transmembrane region" description="Helical" evidence="1">
    <location>
        <begin position="26"/>
        <end position="47"/>
    </location>
</feature>
<evidence type="ECO:0000256" key="1">
    <source>
        <dbReference type="SAM" id="Phobius"/>
    </source>
</evidence>
<feature type="transmembrane region" description="Helical" evidence="1">
    <location>
        <begin position="59"/>
        <end position="84"/>
    </location>
</feature>
<sequence>MFKILALLFMTLDHIGLYFEPQMPFAVFLGLRLIGRLAFPMFVYSVVMGMYKTHSIPHYLLRLITFAVTCELGLLLTAALGFPYEIQPNVIFTLAAGLSLIYGWELISTQKSSGICGGITLILLAVSVIALLKPDYDFYGLGLFVVMYMATRQRTKSFAPTEQPQPVCIEQAGVIAERYQTKLSMQTIRPVSEQRRNLLISLFIYGLIFLSLQIIFTGGLPEEPWPYMQAVMPLSVFFIPLYASDGRPSRAFRLFYYLFFPLHHIILFSLTQLCEN</sequence>
<feature type="transmembrane region" description="Helical" evidence="1">
    <location>
        <begin position="198"/>
        <end position="219"/>
    </location>
</feature>
<organism evidence="2 3">
    <name type="scientific">Mageeibacillus indolicus</name>
    <dbReference type="NCBI Taxonomy" id="884684"/>
    <lineage>
        <taxon>Bacteria</taxon>
        <taxon>Bacillati</taxon>
        <taxon>Bacillota</taxon>
        <taxon>Clostridia</taxon>
        <taxon>Eubacteriales</taxon>
        <taxon>Oscillospiraceae</taxon>
        <taxon>Mageeibacillus</taxon>
    </lineage>
</organism>
<evidence type="ECO:0000313" key="2">
    <source>
        <dbReference type="EMBL" id="PNH18043.1"/>
    </source>
</evidence>
<feature type="transmembrane region" description="Helical" evidence="1">
    <location>
        <begin position="254"/>
        <end position="273"/>
    </location>
</feature>
<feature type="transmembrane region" description="Helical" evidence="1">
    <location>
        <begin position="90"/>
        <end position="107"/>
    </location>
</feature>